<dbReference type="AlphaFoldDB" id="A0A0U1PX55"/>
<feature type="region of interest" description="Disordered" evidence="2">
    <location>
        <begin position="149"/>
        <end position="171"/>
    </location>
</feature>
<organism evidence="4 5">
    <name type="scientific">Lampropedia cohaerens</name>
    <dbReference type="NCBI Taxonomy" id="1610491"/>
    <lineage>
        <taxon>Bacteria</taxon>
        <taxon>Pseudomonadati</taxon>
        <taxon>Pseudomonadota</taxon>
        <taxon>Betaproteobacteria</taxon>
        <taxon>Burkholderiales</taxon>
        <taxon>Comamonadaceae</taxon>
        <taxon>Lampropedia</taxon>
    </lineage>
</organism>
<sequence length="171" mass="19207">MNARLILITLLAIAIGGLYYFNWDALNTPATTSLGIASIDAPPGLVLLVLLAALAILFVAYILWLKATIIVDYHRHTKELKRQRELAEKAEASRFNELRELLTQQHRESQDTLRRQIEELEDHLYARVDDSDNTTAAYIGQIEDQLRRAPAPQLAHNAEPDQGSPDSGPIR</sequence>
<gene>
    <name evidence="4" type="ORF">AAV94_13285</name>
</gene>
<dbReference type="RefSeq" id="WP_046742682.1">
    <property type="nucleotide sequence ID" value="NZ_LBNQ01000040.1"/>
</dbReference>
<feature type="transmembrane region" description="Helical" evidence="3">
    <location>
        <begin position="5"/>
        <end position="23"/>
    </location>
</feature>
<evidence type="ECO:0000256" key="1">
    <source>
        <dbReference type="SAM" id="Coils"/>
    </source>
</evidence>
<keyword evidence="3" id="KW-1133">Transmembrane helix</keyword>
<feature type="coiled-coil region" evidence="1">
    <location>
        <begin position="73"/>
        <end position="123"/>
    </location>
</feature>
<proteinExistence type="predicted"/>
<dbReference type="Proteomes" id="UP000050580">
    <property type="component" value="Unassembled WGS sequence"/>
</dbReference>
<evidence type="ECO:0000313" key="4">
    <source>
        <dbReference type="EMBL" id="KKW67017.1"/>
    </source>
</evidence>
<keyword evidence="3" id="KW-0812">Transmembrane</keyword>
<protein>
    <recommendedName>
        <fullName evidence="6">Signal transduction histidine kinase</fullName>
    </recommendedName>
</protein>
<evidence type="ECO:0000313" key="5">
    <source>
        <dbReference type="Proteomes" id="UP000050580"/>
    </source>
</evidence>
<evidence type="ECO:0000256" key="3">
    <source>
        <dbReference type="SAM" id="Phobius"/>
    </source>
</evidence>
<dbReference type="STRING" id="1610491.AAV94_13285"/>
<keyword evidence="3" id="KW-0472">Membrane</keyword>
<feature type="transmembrane region" description="Helical" evidence="3">
    <location>
        <begin position="43"/>
        <end position="65"/>
    </location>
</feature>
<accession>A0A0U1PX55</accession>
<evidence type="ECO:0008006" key="6">
    <source>
        <dbReference type="Google" id="ProtNLM"/>
    </source>
</evidence>
<comment type="caution">
    <text evidence="4">The sequence shown here is derived from an EMBL/GenBank/DDBJ whole genome shotgun (WGS) entry which is preliminary data.</text>
</comment>
<keyword evidence="5" id="KW-1185">Reference proteome</keyword>
<dbReference type="EMBL" id="LBNQ01000040">
    <property type="protein sequence ID" value="KKW67017.1"/>
    <property type="molecule type" value="Genomic_DNA"/>
</dbReference>
<keyword evidence="1" id="KW-0175">Coiled coil</keyword>
<name>A0A0U1PX55_9BURK</name>
<reference evidence="4 5" key="1">
    <citation type="submission" date="2015-05" db="EMBL/GenBank/DDBJ databases">
        <title>Draft genome sequence of Lampropedia sp. CT6, isolated from the microbial mat of a hot water spring, located at Manikaran, India.</title>
        <authorList>
            <person name="Tripathi C."/>
            <person name="Rani P."/>
            <person name="Mahato N.K."/>
            <person name="Lal R."/>
        </authorList>
    </citation>
    <scope>NUCLEOTIDE SEQUENCE [LARGE SCALE GENOMIC DNA]</scope>
    <source>
        <strain evidence="4 5">CT6</strain>
    </source>
</reference>
<dbReference type="OrthoDB" id="8563966at2"/>
<evidence type="ECO:0000256" key="2">
    <source>
        <dbReference type="SAM" id="MobiDB-lite"/>
    </source>
</evidence>